<dbReference type="GeneID" id="117355700"/>
<evidence type="ECO:0000313" key="3">
    <source>
        <dbReference type="Proteomes" id="UP000515159"/>
    </source>
</evidence>
<dbReference type="FunCoup" id="A0A6P8Q5K5">
    <property type="interactions" value="2023"/>
</dbReference>
<dbReference type="KEGG" id="gsh:117355700"/>
<proteinExistence type="predicted"/>
<reference evidence="4" key="1">
    <citation type="submission" date="2025-08" db="UniProtKB">
        <authorList>
            <consortium name="RefSeq"/>
        </authorList>
    </citation>
    <scope>IDENTIFICATION</scope>
</reference>
<dbReference type="OrthoDB" id="9907143at2759"/>
<dbReference type="Pfam" id="PF08157">
    <property type="entry name" value="NUC129"/>
    <property type="match status" value="1"/>
</dbReference>
<accession>A0A6P8Q5K5</accession>
<keyword evidence="3" id="KW-1185">Reference proteome</keyword>
<name>A0A6P8Q5K5_GEOSA</name>
<evidence type="ECO:0000256" key="1">
    <source>
        <dbReference type="SAM" id="MobiDB-lite"/>
    </source>
</evidence>
<feature type="region of interest" description="Disordered" evidence="1">
    <location>
        <begin position="1"/>
        <end position="29"/>
    </location>
</feature>
<protein>
    <submittedName>
        <fullName evidence="4">Nucleolar protein 7</fullName>
    </submittedName>
</protein>
<dbReference type="AlphaFoldDB" id="A0A6P8Q5K5"/>
<organism evidence="3 4">
    <name type="scientific">Geotrypetes seraphini</name>
    <name type="common">Gaboon caecilian</name>
    <name type="synonym">Caecilia seraphini</name>
    <dbReference type="NCBI Taxonomy" id="260995"/>
    <lineage>
        <taxon>Eukaryota</taxon>
        <taxon>Metazoa</taxon>
        <taxon>Chordata</taxon>
        <taxon>Craniata</taxon>
        <taxon>Vertebrata</taxon>
        <taxon>Euteleostomi</taxon>
        <taxon>Amphibia</taxon>
        <taxon>Gymnophiona</taxon>
        <taxon>Geotrypetes</taxon>
    </lineage>
</organism>
<dbReference type="InterPro" id="IPR012579">
    <property type="entry name" value="NOL7_C"/>
</dbReference>
<dbReference type="Proteomes" id="UP000515159">
    <property type="component" value="Chromosome 2"/>
</dbReference>
<dbReference type="GO" id="GO:0005730">
    <property type="term" value="C:nucleolus"/>
    <property type="evidence" value="ECO:0007669"/>
    <property type="project" value="TreeGrafter"/>
</dbReference>
<dbReference type="PANTHER" id="PTHR32337:SF2">
    <property type="entry name" value="NUCLEOLAR PROTEIN 7"/>
    <property type="match status" value="1"/>
</dbReference>
<evidence type="ECO:0000313" key="4">
    <source>
        <dbReference type="RefSeq" id="XP_033790520.1"/>
    </source>
</evidence>
<sequence length="212" mass="24486">MAARKRAAEKKERRAGESGDEEAPEELSFRKAKAEAVEKRRLAAESAQREKALLKEKRRRREELFKEQKKRKLLPNTVLEEITSTCRPRADEECTIQEQGDDMENAATSSEDSEAEAVNARLQESYRAVHLKAHDQLSLQEQAAKDFIQSRLYGPGSNRTTVNHLFSLTNKRGLVKKPAMQFVDNTWGTEKKQKAKRFKLHWIHKQRTILKT</sequence>
<feature type="region of interest" description="Disordered" evidence="1">
    <location>
        <begin position="43"/>
        <end position="70"/>
    </location>
</feature>
<dbReference type="RefSeq" id="XP_033790520.1">
    <property type="nucleotide sequence ID" value="XM_033934629.1"/>
</dbReference>
<feature type="compositionally biased region" description="Basic and acidic residues" evidence="1">
    <location>
        <begin position="43"/>
        <end position="67"/>
    </location>
</feature>
<feature type="domain" description="U3 small nucleolar RNA-associated protein NOL7 C-terminal" evidence="2">
    <location>
        <begin position="126"/>
        <end position="188"/>
    </location>
</feature>
<dbReference type="CTD" id="51406"/>
<evidence type="ECO:0000259" key="2">
    <source>
        <dbReference type="Pfam" id="PF08157"/>
    </source>
</evidence>
<dbReference type="InParanoid" id="A0A6P8Q5K5"/>
<dbReference type="GO" id="GO:0003723">
    <property type="term" value="F:RNA binding"/>
    <property type="evidence" value="ECO:0007669"/>
    <property type="project" value="TreeGrafter"/>
</dbReference>
<dbReference type="PANTHER" id="PTHR32337">
    <property type="entry name" value="NUCLEOLAR PROTEIN 7"/>
    <property type="match status" value="1"/>
</dbReference>
<gene>
    <name evidence="4" type="primary">NOL7</name>
</gene>